<feature type="chain" id="PRO_5011444724" evidence="7">
    <location>
        <begin position="21"/>
        <end position="292"/>
    </location>
</feature>
<comment type="similarity">
    <text evidence="6">Belongs to the peptidase M48 family.</text>
</comment>
<evidence type="ECO:0000256" key="7">
    <source>
        <dbReference type="SAM" id="SignalP"/>
    </source>
</evidence>
<feature type="domain" description="Peptidase M48" evidence="8">
    <location>
        <begin position="82"/>
        <end position="238"/>
    </location>
</feature>
<dbReference type="RefSeq" id="WP_176954663.1">
    <property type="nucleotide sequence ID" value="NZ_FNMZ01000002.1"/>
</dbReference>
<keyword evidence="2" id="KW-0479">Metal-binding</keyword>
<organism evidence="9 10">
    <name type="scientific">Albimonas donghaensis</name>
    <dbReference type="NCBI Taxonomy" id="356660"/>
    <lineage>
        <taxon>Bacteria</taxon>
        <taxon>Pseudomonadati</taxon>
        <taxon>Pseudomonadota</taxon>
        <taxon>Alphaproteobacteria</taxon>
        <taxon>Rhodobacterales</taxon>
        <taxon>Paracoccaceae</taxon>
        <taxon>Albimonas</taxon>
    </lineage>
</organism>
<evidence type="ECO:0000256" key="4">
    <source>
        <dbReference type="ARBA" id="ARBA00022833"/>
    </source>
</evidence>
<keyword evidence="5 6" id="KW-0482">Metalloprotease</keyword>
<dbReference type="CDD" id="cd07324">
    <property type="entry name" value="M48C_Oma1-like"/>
    <property type="match status" value="1"/>
</dbReference>
<dbReference type="STRING" id="356660.SAMN05444336_102170"/>
<comment type="cofactor">
    <cofactor evidence="6">
        <name>Zn(2+)</name>
        <dbReference type="ChEBI" id="CHEBI:29105"/>
    </cofactor>
    <text evidence="6">Binds 1 zinc ion per subunit.</text>
</comment>
<protein>
    <submittedName>
        <fullName evidence="9">Peptidase family M48</fullName>
    </submittedName>
</protein>
<keyword evidence="4 6" id="KW-0862">Zinc</keyword>
<dbReference type="PANTHER" id="PTHR22726:SF1">
    <property type="entry name" value="METALLOENDOPEPTIDASE OMA1, MITOCHONDRIAL"/>
    <property type="match status" value="1"/>
</dbReference>
<dbReference type="EMBL" id="FNMZ01000002">
    <property type="protein sequence ID" value="SDW71673.1"/>
    <property type="molecule type" value="Genomic_DNA"/>
</dbReference>
<evidence type="ECO:0000256" key="6">
    <source>
        <dbReference type="RuleBase" id="RU003983"/>
    </source>
</evidence>
<dbReference type="PROSITE" id="PS51257">
    <property type="entry name" value="PROKAR_LIPOPROTEIN"/>
    <property type="match status" value="1"/>
</dbReference>
<dbReference type="Proteomes" id="UP000199118">
    <property type="component" value="Unassembled WGS sequence"/>
</dbReference>
<keyword evidence="7" id="KW-0732">Signal</keyword>
<evidence type="ECO:0000256" key="5">
    <source>
        <dbReference type="ARBA" id="ARBA00023049"/>
    </source>
</evidence>
<dbReference type="GO" id="GO:0051603">
    <property type="term" value="P:proteolysis involved in protein catabolic process"/>
    <property type="evidence" value="ECO:0007669"/>
    <property type="project" value="TreeGrafter"/>
</dbReference>
<dbReference type="Gene3D" id="3.30.2010.10">
    <property type="entry name" value="Metalloproteases ('zincins'), catalytic domain"/>
    <property type="match status" value="1"/>
</dbReference>
<gene>
    <name evidence="9" type="ORF">SAMN05444336_102170</name>
</gene>
<dbReference type="Pfam" id="PF01435">
    <property type="entry name" value="Peptidase_M48"/>
    <property type="match status" value="1"/>
</dbReference>
<dbReference type="GO" id="GO:0046872">
    <property type="term" value="F:metal ion binding"/>
    <property type="evidence" value="ECO:0007669"/>
    <property type="project" value="UniProtKB-KW"/>
</dbReference>
<evidence type="ECO:0000313" key="9">
    <source>
        <dbReference type="EMBL" id="SDW71673.1"/>
    </source>
</evidence>
<name>A0A1H2VTK0_9RHOB</name>
<evidence type="ECO:0000259" key="8">
    <source>
        <dbReference type="Pfam" id="PF01435"/>
    </source>
</evidence>
<dbReference type="InterPro" id="IPR051156">
    <property type="entry name" value="Mito/Outer_Membr_Metalloprot"/>
</dbReference>
<sequence length="292" mass="30697">MKLPRLVLAAMLAGALAACGAPSPGQGPRPAAAQTAEIDQSRQLLQELRAKNMLVEGDKINDYMDAVTARIDAQRGDGKSRLKTFIIKDADANAFTSGAGYVFFNAGMLAALENEAQFAMVLAHEIAHEDLGHVSAGMAKRQQVGIASAVASIGGALLGVPGDITNLVVGTAGQAYYADFSRDQETAADRLGMRYLAKAGYNGAEGAKSFAVLKKMYGDNASIFAGHPTSSSRQADMQRLAREEGATEGRVAASAYLGKTNPLRKRVVNALEQAGKDGPLLSQMRANLRAAR</sequence>
<dbReference type="GO" id="GO:0016020">
    <property type="term" value="C:membrane"/>
    <property type="evidence" value="ECO:0007669"/>
    <property type="project" value="TreeGrafter"/>
</dbReference>
<keyword evidence="1 6" id="KW-0645">Protease</keyword>
<feature type="signal peptide" evidence="7">
    <location>
        <begin position="1"/>
        <end position="20"/>
    </location>
</feature>
<dbReference type="AlphaFoldDB" id="A0A1H2VTK0"/>
<dbReference type="GO" id="GO:0004222">
    <property type="term" value="F:metalloendopeptidase activity"/>
    <property type="evidence" value="ECO:0007669"/>
    <property type="project" value="InterPro"/>
</dbReference>
<dbReference type="PANTHER" id="PTHR22726">
    <property type="entry name" value="METALLOENDOPEPTIDASE OMA1"/>
    <property type="match status" value="1"/>
</dbReference>
<proteinExistence type="inferred from homology"/>
<keyword evidence="3 6" id="KW-0378">Hydrolase</keyword>
<evidence type="ECO:0000313" key="10">
    <source>
        <dbReference type="Proteomes" id="UP000199118"/>
    </source>
</evidence>
<evidence type="ECO:0000256" key="3">
    <source>
        <dbReference type="ARBA" id="ARBA00022801"/>
    </source>
</evidence>
<dbReference type="InterPro" id="IPR001915">
    <property type="entry name" value="Peptidase_M48"/>
</dbReference>
<evidence type="ECO:0000256" key="1">
    <source>
        <dbReference type="ARBA" id="ARBA00022670"/>
    </source>
</evidence>
<keyword evidence="10" id="KW-1185">Reference proteome</keyword>
<reference evidence="9 10" key="1">
    <citation type="submission" date="2016-10" db="EMBL/GenBank/DDBJ databases">
        <authorList>
            <person name="de Groot N.N."/>
        </authorList>
    </citation>
    <scope>NUCLEOTIDE SEQUENCE [LARGE SCALE GENOMIC DNA]</scope>
    <source>
        <strain evidence="9 10">DSM 17890</strain>
    </source>
</reference>
<accession>A0A1H2VTK0</accession>
<evidence type="ECO:0000256" key="2">
    <source>
        <dbReference type="ARBA" id="ARBA00022723"/>
    </source>
</evidence>